<dbReference type="PANTHER" id="PTHR40761">
    <property type="entry name" value="CONSERVED INTEGRAL MEMBRANE ALANINE VALINE AND LEUCINE RICH PROTEIN-RELATED"/>
    <property type="match status" value="1"/>
</dbReference>
<evidence type="ECO:0000256" key="3">
    <source>
        <dbReference type="ARBA" id="ARBA00022989"/>
    </source>
</evidence>
<feature type="compositionally biased region" description="Low complexity" evidence="5">
    <location>
        <begin position="502"/>
        <end position="521"/>
    </location>
</feature>
<comment type="caution">
    <text evidence="8">The sequence shown here is derived from an EMBL/GenBank/DDBJ whole genome shotgun (WGS) entry which is preliminary data.</text>
</comment>
<proteinExistence type="predicted"/>
<dbReference type="SUPFAM" id="SSF103481">
    <property type="entry name" value="Multidrug resistance efflux transporter EmrE"/>
    <property type="match status" value="1"/>
</dbReference>
<evidence type="ECO:0000256" key="2">
    <source>
        <dbReference type="ARBA" id="ARBA00022692"/>
    </source>
</evidence>
<evidence type="ECO:0000256" key="5">
    <source>
        <dbReference type="SAM" id="MobiDB-lite"/>
    </source>
</evidence>
<keyword evidence="3 6" id="KW-1133">Transmembrane helix</keyword>
<feature type="compositionally biased region" description="Gly residues" evidence="5">
    <location>
        <begin position="541"/>
        <end position="554"/>
    </location>
</feature>
<feature type="transmembrane region" description="Helical" evidence="6">
    <location>
        <begin position="192"/>
        <end position="213"/>
    </location>
</feature>
<keyword evidence="4 6" id="KW-0472">Membrane</keyword>
<feature type="region of interest" description="Disordered" evidence="5">
    <location>
        <begin position="541"/>
        <end position="588"/>
    </location>
</feature>
<keyword evidence="9" id="KW-1185">Reference proteome</keyword>
<feature type="transmembrane region" description="Helical" evidence="6">
    <location>
        <begin position="97"/>
        <end position="118"/>
    </location>
</feature>
<feature type="transmembrane region" description="Helical" evidence="6">
    <location>
        <begin position="253"/>
        <end position="271"/>
    </location>
</feature>
<dbReference type="InterPro" id="IPR008521">
    <property type="entry name" value="Mg_trans_NIPA"/>
</dbReference>
<accession>A0ABP8GM92</accession>
<evidence type="ECO:0000256" key="7">
    <source>
        <dbReference type="SAM" id="SignalP"/>
    </source>
</evidence>
<keyword evidence="7" id="KW-0732">Signal</keyword>
<organism evidence="8 9">
    <name type="scientific">Streptomyces venetus</name>
    <dbReference type="NCBI Taxonomy" id="1701086"/>
    <lineage>
        <taxon>Bacteria</taxon>
        <taxon>Bacillati</taxon>
        <taxon>Actinomycetota</taxon>
        <taxon>Actinomycetes</taxon>
        <taxon>Kitasatosporales</taxon>
        <taxon>Streptomycetaceae</taxon>
        <taxon>Streptomyces</taxon>
    </lineage>
</organism>
<dbReference type="NCBIfam" id="NF038012">
    <property type="entry name" value="DMT_1"/>
    <property type="match status" value="1"/>
</dbReference>
<feature type="transmembrane region" description="Helical" evidence="6">
    <location>
        <begin position="73"/>
        <end position="91"/>
    </location>
</feature>
<dbReference type="EMBL" id="BAABET010000008">
    <property type="protein sequence ID" value="GAA4326934.1"/>
    <property type="molecule type" value="Genomic_DNA"/>
</dbReference>
<reference evidence="9" key="1">
    <citation type="journal article" date="2019" name="Int. J. Syst. Evol. Microbiol.">
        <title>The Global Catalogue of Microorganisms (GCM) 10K type strain sequencing project: providing services to taxonomists for standard genome sequencing and annotation.</title>
        <authorList>
            <consortium name="The Broad Institute Genomics Platform"/>
            <consortium name="The Broad Institute Genome Sequencing Center for Infectious Disease"/>
            <person name="Wu L."/>
            <person name="Ma J."/>
        </authorList>
    </citation>
    <scope>NUCLEOTIDE SEQUENCE [LARGE SCALE GENOMIC DNA]</scope>
    <source>
        <strain evidence="9">JCM 31290</strain>
    </source>
</reference>
<feature type="chain" id="PRO_5046178810" description="DMT family transporter" evidence="7">
    <location>
        <begin position="20"/>
        <end position="619"/>
    </location>
</feature>
<dbReference type="InterPro" id="IPR037185">
    <property type="entry name" value="EmrE-like"/>
</dbReference>
<protein>
    <recommendedName>
        <fullName evidence="10">DMT family transporter</fullName>
    </recommendedName>
</protein>
<sequence>MSALALSVLLSLVSAVAYAGGAIVQERVAESSPGEQYAPLRRPGWWAAVGLNGLGGLLHVVALAYGPLSLVQPLGALTIVVALPMAALFVGRKAGSTAWRGAIMATVGLAGLLSLVAAADARSLDTAQRVAVAVVTAAAVVALTIAARAAHRHPAVRSMLLATASGVAFGMSSVFTKTVAVDWTGGVSPADVPSLAVIGVLATAGMLLSQASYRGAGLAAPLATLTVVNPVVAAAVGITMFGETFRYGTTGTVLALSCGVVAAGGLILLTTERLAQDRPERAGTGLEVAGTGLVPADTGLADRDLTTPVILPGPARGTAGGGKRLPEPVGAVSGSGGSLAGVVGSLPGSGVGPSDPSVVPRDDLLAVVGTSLQGLGASASLEGLGASAGPVGASPGAGALSESVGALPGVGGAMPDTGGAMPGSEGAMPGRRGAIAPENPRAAVGSRTAGAAPAGAAAPRTAGLPVAVGTLAETTRAQPETGVALPETVGAPPIAVGTLAETTDTLPGSTGTGTPSDTRGTLPETVGAPPIAVGSLSKALGGAGGARAGGTGAGRDGEEPVSVPRPLAADGLRAGPDVTYESGEASADSDERVLSYVPFFGIPYVALPTVDRHRRRVRS</sequence>
<dbReference type="PANTHER" id="PTHR40761:SF1">
    <property type="entry name" value="CONSERVED INTEGRAL MEMBRANE ALANINE VALINE AND LEUCINE RICH PROTEIN-RELATED"/>
    <property type="match status" value="1"/>
</dbReference>
<name>A0ABP8GM92_9ACTN</name>
<gene>
    <name evidence="8" type="ORF">GCM10023086_54740</name>
</gene>
<evidence type="ECO:0008006" key="10">
    <source>
        <dbReference type="Google" id="ProtNLM"/>
    </source>
</evidence>
<feature type="transmembrane region" description="Helical" evidence="6">
    <location>
        <begin position="130"/>
        <end position="147"/>
    </location>
</feature>
<evidence type="ECO:0000256" key="4">
    <source>
        <dbReference type="ARBA" id="ARBA00023136"/>
    </source>
</evidence>
<dbReference type="Proteomes" id="UP001501115">
    <property type="component" value="Unassembled WGS sequence"/>
</dbReference>
<comment type="subcellular location">
    <subcellularLocation>
        <location evidence="1">Membrane</location>
        <topology evidence="1">Multi-pass membrane protein</topology>
    </subcellularLocation>
</comment>
<keyword evidence="2 6" id="KW-0812">Transmembrane</keyword>
<feature type="transmembrane region" description="Helical" evidence="6">
    <location>
        <begin position="159"/>
        <end position="180"/>
    </location>
</feature>
<feature type="region of interest" description="Disordered" evidence="5">
    <location>
        <begin position="501"/>
        <end position="524"/>
    </location>
</feature>
<dbReference type="Pfam" id="PF05653">
    <property type="entry name" value="Mg_trans_NIPA"/>
    <property type="match status" value="1"/>
</dbReference>
<evidence type="ECO:0000313" key="8">
    <source>
        <dbReference type="EMBL" id="GAA4326934.1"/>
    </source>
</evidence>
<evidence type="ECO:0000313" key="9">
    <source>
        <dbReference type="Proteomes" id="UP001501115"/>
    </source>
</evidence>
<feature type="transmembrane region" description="Helical" evidence="6">
    <location>
        <begin position="45"/>
        <end position="66"/>
    </location>
</feature>
<feature type="signal peptide" evidence="7">
    <location>
        <begin position="1"/>
        <end position="19"/>
    </location>
</feature>
<evidence type="ECO:0000256" key="6">
    <source>
        <dbReference type="SAM" id="Phobius"/>
    </source>
</evidence>
<evidence type="ECO:0000256" key="1">
    <source>
        <dbReference type="ARBA" id="ARBA00004141"/>
    </source>
</evidence>
<feature type="transmembrane region" description="Helical" evidence="6">
    <location>
        <begin position="219"/>
        <end position="241"/>
    </location>
</feature>